<dbReference type="Pfam" id="PF12680">
    <property type="entry name" value="SnoaL_2"/>
    <property type="match status" value="1"/>
</dbReference>
<dbReference type="InterPro" id="IPR032710">
    <property type="entry name" value="NTF2-like_dom_sf"/>
</dbReference>
<accession>A0A2U1CDL4</accession>
<organism evidence="2 3">
    <name type="scientific">Intestinimonas butyriciproducens</name>
    <dbReference type="NCBI Taxonomy" id="1297617"/>
    <lineage>
        <taxon>Bacteria</taxon>
        <taxon>Bacillati</taxon>
        <taxon>Bacillota</taxon>
        <taxon>Clostridia</taxon>
        <taxon>Eubacteriales</taxon>
        <taxon>Intestinimonas</taxon>
    </lineage>
</organism>
<evidence type="ECO:0000259" key="1">
    <source>
        <dbReference type="PROSITE" id="PS51186"/>
    </source>
</evidence>
<dbReference type="InterPro" id="IPR037401">
    <property type="entry name" value="SnoaL-like"/>
</dbReference>
<dbReference type="SUPFAM" id="SSF55729">
    <property type="entry name" value="Acyl-CoA N-acyltransferases (Nat)"/>
    <property type="match status" value="1"/>
</dbReference>
<evidence type="ECO:0000313" key="3">
    <source>
        <dbReference type="Proteomes" id="UP000245778"/>
    </source>
</evidence>
<comment type="caution">
    <text evidence="2">The sequence shown here is derived from an EMBL/GenBank/DDBJ whole genome shotgun (WGS) entry which is preliminary data.</text>
</comment>
<dbReference type="Gene3D" id="3.40.630.30">
    <property type="match status" value="1"/>
</dbReference>
<proteinExistence type="predicted"/>
<sequence length="236" mass="27677">MEYYGHIDSSTPSLTISLLPGYRGLGIGTQLLDSLLFLLRENGYLRASLSVQRKNPALRLYERAEFQILEEKDTEYLMLRDITQAVQQGSVDMETTMEKQRENKIRQWVSMWLDKQNTGIEDLFAPDAVYIESWGPEYHGSGKIKLWFDEWNTRGTVQRWDIRQYFHKGDQTVVEWSFRCAMTDGLIQSFDGLSLIRWNGAGQIRFLQEFGCNENRYDPYAQGKTPVFREEQALWF</sequence>
<dbReference type="GO" id="GO:0016747">
    <property type="term" value="F:acyltransferase activity, transferring groups other than amino-acyl groups"/>
    <property type="evidence" value="ECO:0007669"/>
    <property type="project" value="InterPro"/>
</dbReference>
<dbReference type="Gene3D" id="3.10.450.50">
    <property type="match status" value="1"/>
</dbReference>
<feature type="domain" description="N-acetyltransferase" evidence="1">
    <location>
        <begin position="1"/>
        <end position="83"/>
    </location>
</feature>
<dbReference type="InterPro" id="IPR016181">
    <property type="entry name" value="Acyl_CoA_acyltransferase"/>
</dbReference>
<dbReference type="Proteomes" id="UP000245778">
    <property type="component" value="Unassembled WGS sequence"/>
</dbReference>
<evidence type="ECO:0000313" key="2">
    <source>
        <dbReference type="EMBL" id="PVY59023.1"/>
    </source>
</evidence>
<dbReference type="EMBL" id="QEKK01000003">
    <property type="protein sequence ID" value="PVY59023.1"/>
    <property type="molecule type" value="Genomic_DNA"/>
</dbReference>
<gene>
    <name evidence="2" type="ORF">C7373_103315</name>
</gene>
<keyword evidence="2" id="KW-0808">Transferase</keyword>
<name>A0A2U1CDL4_9FIRM</name>
<dbReference type="InterPro" id="IPR000182">
    <property type="entry name" value="GNAT_dom"/>
</dbReference>
<dbReference type="Pfam" id="PF00583">
    <property type="entry name" value="Acetyltransf_1"/>
    <property type="match status" value="1"/>
</dbReference>
<dbReference type="AlphaFoldDB" id="A0A2U1CDL4"/>
<dbReference type="SUPFAM" id="SSF54427">
    <property type="entry name" value="NTF2-like"/>
    <property type="match status" value="1"/>
</dbReference>
<protein>
    <submittedName>
        <fullName evidence="2">Acetyltransferase (GNAT) family protein</fullName>
    </submittedName>
</protein>
<dbReference type="PROSITE" id="PS51186">
    <property type="entry name" value="GNAT"/>
    <property type="match status" value="1"/>
</dbReference>
<reference evidence="2 3" key="1">
    <citation type="submission" date="2018-04" db="EMBL/GenBank/DDBJ databases">
        <title>Genomic Encyclopedia of Type Strains, Phase IV (KMG-IV): sequencing the most valuable type-strain genomes for metagenomic binning, comparative biology and taxonomic classification.</title>
        <authorList>
            <person name="Goeker M."/>
        </authorList>
    </citation>
    <scope>NUCLEOTIDE SEQUENCE [LARGE SCALE GENOMIC DNA]</scope>
    <source>
        <strain evidence="2 3">DSM 26588</strain>
    </source>
</reference>